<dbReference type="InParanoid" id="A0A0D0DGU6"/>
<sequence>MLLELYKIEEGKEEEGHLNGVHKLLMHQLQLATADKNAHERTAATLTLLKLCKVKVPGELAAGSTCYYHLSSGCGKLREKPEKSRKFWKENSEGRHKHPLGTGSEKYEESSLLFVEDLLTFCFRTWHGHHHTTH</sequence>
<organism evidence="2 3">
    <name type="scientific">Paxillus rubicundulus Ve08.2h10</name>
    <dbReference type="NCBI Taxonomy" id="930991"/>
    <lineage>
        <taxon>Eukaryota</taxon>
        <taxon>Fungi</taxon>
        <taxon>Dikarya</taxon>
        <taxon>Basidiomycota</taxon>
        <taxon>Agaricomycotina</taxon>
        <taxon>Agaricomycetes</taxon>
        <taxon>Agaricomycetidae</taxon>
        <taxon>Boletales</taxon>
        <taxon>Paxilineae</taxon>
        <taxon>Paxillaceae</taxon>
        <taxon>Paxillus</taxon>
    </lineage>
</organism>
<name>A0A0D0DGU6_9AGAM</name>
<gene>
    <name evidence="2" type="ORF">PAXRUDRAFT_28852</name>
</gene>
<feature type="region of interest" description="Disordered" evidence="1">
    <location>
        <begin position="85"/>
        <end position="104"/>
    </location>
</feature>
<dbReference type="EMBL" id="KN827098">
    <property type="protein sequence ID" value="KIK77175.1"/>
    <property type="molecule type" value="Genomic_DNA"/>
</dbReference>
<keyword evidence="3" id="KW-1185">Reference proteome</keyword>
<feature type="compositionally biased region" description="Basic and acidic residues" evidence="1">
    <location>
        <begin position="85"/>
        <end position="94"/>
    </location>
</feature>
<reference evidence="2 3" key="1">
    <citation type="submission" date="2014-04" db="EMBL/GenBank/DDBJ databases">
        <authorList>
            <consortium name="DOE Joint Genome Institute"/>
            <person name="Kuo A."/>
            <person name="Kohler A."/>
            <person name="Jargeat P."/>
            <person name="Nagy L.G."/>
            <person name="Floudas D."/>
            <person name="Copeland A."/>
            <person name="Barry K.W."/>
            <person name="Cichocki N."/>
            <person name="Veneault-Fourrey C."/>
            <person name="LaButti K."/>
            <person name="Lindquist E.A."/>
            <person name="Lipzen A."/>
            <person name="Lundell T."/>
            <person name="Morin E."/>
            <person name="Murat C."/>
            <person name="Sun H."/>
            <person name="Tunlid A."/>
            <person name="Henrissat B."/>
            <person name="Grigoriev I.V."/>
            <person name="Hibbett D.S."/>
            <person name="Martin F."/>
            <person name="Nordberg H.P."/>
            <person name="Cantor M.N."/>
            <person name="Hua S.X."/>
        </authorList>
    </citation>
    <scope>NUCLEOTIDE SEQUENCE [LARGE SCALE GENOMIC DNA]</scope>
    <source>
        <strain evidence="2 3">Ve08.2h10</strain>
    </source>
</reference>
<dbReference type="AlphaFoldDB" id="A0A0D0DGU6"/>
<reference evidence="3" key="2">
    <citation type="submission" date="2015-01" db="EMBL/GenBank/DDBJ databases">
        <title>Evolutionary Origins and Diversification of the Mycorrhizal Mutualists.</title>
        <authorList>
            <consortium name="DOE Joint Genome Institute"/>
            <consortium name="Mycorrhizal Genomics Consortium"/>
            <person name="Kohler A."/>
            <person name="Kuo A."/>
            <person name="Nagy L.G."/>
            <person name="Floudas D."/>
            <person name="Copeland A."/>
            <person name="Barry K.W."/>
            <person name="Cichocki N."/>
            <person name="Veneault-Fourrey C."/>
            <person name="LaButti K."/>
            <person name="Lindquist E.A."/>
            <person name="Lipzen A."/>
            <person name="Lundell T."/>
            <person name="Morin E."/>
            <person name="Murat C."/>
            <person name="Riley R."/>
            <person name="Ohm R."/>
            <person name="Sun H."/>
            <person name="Tunlid A."/>
            <person name="Henrissat B."/>
            <person name="Grigoriev I.V."/>
            <person name="Hibbett D.S."/>
            <person name="Martin F."/>
        </authorList>
    </citation>
    <scope>NUCLEOTIDE SEQUENCE [LARGE SCALE GENOMIC DNA]</scope>
    <source>
        <strain evidence="3">Ve08.2h10</strain>
    </source>
</reference>
<protein>
    <submittedName>
        <fullName evidence="2">Uncharacterized protein</fullName>
    </submittedName>
</protein>
<evidence type="ECO:0000256" key="1">
    <source>
        <dbReference type="SAM" id="MobiDB-lite"/>
    </source>
</evidence>
<proteinExistence type="predicted"/>
<dbReference type="HOGENOM" id="CLU_1896880_0_0_1"/>
<dbReference type="Proteomes" id="UP000054538">
    <property type="component" value="Unassembled WGS sequence"/>
</dbReference>
<accession>A0A0D0DGU6</accession>
<evidence type="ECO:0000313" key="2">
    <source>
        <dbReference type="EMBL" id="KIK77175.1"/>
    </source>
</evidence>
<evidence type="ECO:0000313" key="3">
    <source>
        <dbReference type="Proteomes" id="UP000054538"/>
    </source>
</evidence>